<dbReference type="AlphaFoldDB" id="A0A1I5A451"/>
<reference evidence="2" key="1">
    <citation type="submission" date="2016-10" db="EMBL/GenBank/DDBJ databases">
        <authorList>
            <person name="Varghese N."/>
            <person name="Submissions S."/>
        </authorList>
    </citation>
    <scope>NUCLEOTIDE SEQUENCE [LARGE SCALE GENOMIC DNA]</scope>
    <source>
        <strain evidence="2">DS-12</strain>
    </source>
</reference>
<dbReference type="Proteomes" id="UP000199036">
    <property type="component" value="Unassembled WGS sequence"/>
</dbReference>
<evidence type="ECO:0000313" key="2">
    <source>
        <dbReference type="Proteomes" id="UP000199036"/>
    </source>
</evidence>
<proteinExistence type="predicted"/>
<accession>A0A1I5A451</accession>
<gene>
    <name evidence="1" type="ORF">SAMN05421741_10791</name>
</gene>
<evidence type="ECO:0000313" key="1">
    <source>
        <dbReference type="EMBL" id="SFN57173.1"/>
    </source>
</evidence>
<dbReference type="EMBL" id="FOVI01000007">
    <property type="protein sequence ID" value="SFN57173.1"/>
    <property type="molecule type" value="Genomic_DNA"/>
</dbReference>
<protein>
    <submittedName>
        <fullName evidence="1">Uncharacterized protein</fullName>
    </submittedName>
</protein>
<sequence length="184" mass="22037">MGFSQESEIYKSVFENKENFKFFDWMDEGIKEKMIYYEVLNINFLLHSKTFKYEHNIYYSKDLIDSLKILSKGDYHSETRILNAKKNSELFTFHEQDYLYNDALKAKPQKVVINSNKVKLLNEIPLDDSFYFQVSNIIYSESKQKAYLMVNAYGNGHLYGYSFFIFALKNDKWEQIYEDVNIVF</sequence>
<dbReference type="STRING" id="913024.SAMN05421741_10791"/>
<name>A0A1I5A451_9FLAO</name>
<organism evidence="1 2">
    <name type="scientific">Paenimyroides ummariense</name>
    <dbReference type="NCBI Taxonomy" id="913024"/>
    <lineage>
        <taxon>Bacteria</taxon>
        <taxon>Pseudomonadati</taxon>
        <taxon>Bacteroidota</taxon>
        <taxon>Flavobacteriia</taxon>
        <taxon>Flavobacteriales</taxon>
        <taxon>Flavobacteriaceae</taxon>
        <taxon>Paenimyroides</taxon>
    </lineage>
</organism>
<keyword evidence="2" id="KW-1185">Reference proteome</keyword>